<evidence type="ECO:0000313" key="8">
    <source>
        <dbReference type="Proteomes" id="UP000007756"/>
    </source>
</evidence>
<comment type="similarity">
    <text evidence="1 4">Belongs to the bacterial ribosomal protein bL12 family.</text>
</comment>
<dbReference type="HOGENOM" id="CLU_086499_3_2_14"/>
<comment type="function">
    <text evidence="4">Forms part of the ribosomal stalk which helps the ribosome interact with GTP-bound translation factors. Is thus essential for accurate translation.</text>
</comment>
<dbReference type="GO" id="GO:0022625">
    <property type="term" value="C:cytosolic large ribosomal subunit"/>
    <property type="evidence" value="ECO:0007669"/>
    <property type="project" value="TreeGrafter"/>
</dbReference>
<dbReference type="PATRIC" id="fig|722438.3.peg.613"/>
<dbReference type="PaxDb" id="722438-MPNE_0637"/>
<reference evidence="7 8" key="1">
    <citation type="journal article" date="2010" name="Appl. Environ. Microbiol.">
        <title>Targeted chromosomal knockouts in Mycoplasma pneumoniae.</title>
        <authorList>
            <person name="Krishnakumar R."/>
            <person name="Assad-Garcia N."/>
            <person name="Benders G.A."/>
            <person name="Phan Q."/>
            <person name="Montague M.G."/>
            <person name="Glass J.I."/>
        </authorList>
    </citation>
    <scope>NUCLEOTIDE SEQUENCE [LARGE SCALE GENOMIC DNA]</scope>
    <source>
        <strain evidence="8">ATCC 15531 / DSM 22911 / NBRC 14401 / NCTC 10119 / FH</strain>
    </source>
</reference>
<comment type="subunit">
    <text evidence="4">Homodimer. Part of the ribosomal stalk of the 50S ribosomal subunit. Forms a multimeric L10(L12)X complex, where L10 forms an elongated spine to which 2 to 4 L12 dimers bind in a sequential fashion. Binds GTP-bound translation factors.</text>
</comment>
<dbReference type="GeneID" id="66608779"/>
<evidence type="ECO:0000259" key="6">
    <source>
        <dbReference type="Pfam" id="PF16320"/>
    </source>
</evidence>
<dbReference type="GO" id="GO:0003729">
    <property type="term" value="F:mRNA binding"/>
    <property type="evidence" value="ECO:0007669"/>
    <property type="project" value="TreeGrafter"/>
</dbReference>
<dbReference type="SUPFAM" id="SSF54736">
    <property type="entry name" value="ClpS-like"/>
    <property type="match status" value="1"/>
</dbReference>
<dbReference type="Proteomes" id="UP000007756">
    <property type="component" value="Chromosome"/>
</dbReference>
<keyword evidence="3 4" id="KW-0687">Ribonucleoprotein</keyword>
<dbReference type="AlphaFoldDB" id="A0A0H3DNM7"/>
<dbReference type="PANTHER" id="PTHR45987:SF4">
    <property type="entry name" value="LARGE RIBOSOMAL SUBUNIT PROTEIN BL12M"/>
    <property type="match status" value="1"/>
</dbReference>
<feature type="domain" description="Large ribosomal subunit protein bL12 oligomerization" evidence="6">
    <location>
        <begin position="6"/>
        <end position="51"/>
    </location>
</feature>
<protein>
    <recommendedName>
        <fullName evidence="4">Large ribosomal subunit protein bL12</fullName>
    </recommendedName>
</protein>
<dbReference type="Gene3D" id="1.20.5.710">
    <property type="entry name" value="Single helix bin"/>
    <property type="match status" value="1"/>
</dbReference>
<evidence type="ECO:0000313" key="7">
    <source>
        <dbReference type="EMBL" id="ADK86807.1"/>
    </source>
</evidence>
<name>A0A0H3DNM7_MYCPB</name>
<dbReference type="InterPro" id="IPR008932">
    <property type="entry name" value="Ribosomal_bL12_oligo"/>
</dbReference>
<dbReference type="Pfam" id="PF00542">
    <property type="entry name" value="Ribosomal_L12"/>
    <property type="match status" value="1"/>
</dbReference>
<proteinExistence type="inferred from homology"/>
<dbReference type="CDD" id="cd00387">
    <property type="entry name" value="Ribosomal_L7_L12"/>
    <property type="match status" value="1"/>
</dbReference>
<feature type="domain" description="Large ribosomal subunit protein bL12 C-terminal" evidence="5">
    <location>
        <begin position="56"/>
        <end position="122"/>
    </location>
</feature>
<dbReference type="InterPro" id="IPR000206">
    <property type="entry name" value="Ribosomal_bL12"/>
</dbReference>
<dbReference type="InterPro" id="IPR036235">
    <property type="entry name" value="Ribosomal_bL12_oligo_N_sf"/>
</dbReference>
<dbReference type="STRING" id="722438.F539_03060"/>
<evidence type="ECO:0000256" key="3">
    <source>
        <dbReference type="ARBA" id="ARBA00023274"/>
    </source>
</evidence>
<accession>A0A0H3DNM7</accession>
<dbReference type="EMBL" id="CP002077">
    <property type="protein sequence ID" value="ADK86807.1"/>
    <property type="molecule type" value="Genomic_DNA"/>
</dbReference>
<dbReference type="PANTHER" id="PTHR45987">
    <property type="entry name" value="39S RIBOSOMAL PROTEIN L12"/>
    <property type="match status" value="1"/>
</dbReference>
<dbReference type="KEGG" id="mpj:MPNE_0637"/>
<evidence type="ECO:0000259" key="5">
    <source>
        <dbReference type="Pfam" id="PF00542"/>
    </source>
</evidence>
<dbReference type="NCBIfam" id="TIGR00855">
    <property type="entry name" value="L12"/>
    <property type="match status" value="1"/>
</dbReference>
<evidence type="ECO:0000256" key="1">
    <source>
        <dbReference type="ARBA" id="ARBA00007197"/>
    </source>
</evidence>
<dbReference type="eggNOG" id="COG0222">
    <property type="taxonomic scope" value="Bacteria"/>
</dbReference>
<sequence>MAKLDKNQLIESLKEMTIMEIDEIIKAVEEAFGVSATPVVAAGAVGGTQEAASEVTVKVTGYADNAKLAVLKLYREIAGVGLMEAKTAVEKLPCVVKQDIKPEEAEELKKRFVEVGATVEIK</sequence>
<organism evidence="7 8">
    <name type="scientific">Mycoplasmoides pneumoniae (strain ATCC 15531 / DSM 23978 / CIP 103766 / NBRC 14401 / NCTC 10119 / FH)</name>
    <name type="common">Mycoplasma pneumoniae</name>
    <dbReference type="NCBI Taxonomy" id="722438"/>
    <lineage>
        <taxon>Bacteria</taxon>
        <taxon>Bacillati</taxon>
        <taxon>Mycoplasmatota</taxon>
        <taxon>Mycoplasmoidales</taxon>
        <taxon>Mycoplasmoidaceae</taxon>
        <taxon>Mycoplasmoides</taxon>
    </lineage>
</organism>
<dbReference type="Gene3D" id="3.30.1390.10">
    <property type="match status" value="1"/>
</dbReference>
<dbReference type="InterPro" id="IPR013823">
    <property type="entry name" value="Ribosomal_bL12_C"/>
</dbReference>
<dbReference type="SUPFAM" id="SSF48300">
    <property type="entry name" value="Ribosomal protein L7/12, oligomerisation (N-terminal) domain"/>
    <property type="match status" value="1"/>
</dbReference>
<dbReference type="InterPro" id="IPR014719">
    <property type="entry name" value="Ribosomal_bL12_C/ClpS-like"/>
</dbReference>
<dbReference type="GO" id="GO:0003735">
    <property type="term" value="F:structural constituent of ribosome"/>
    <property type="evidence" value="ECO:0007669"/>
    <property type="project" value="InterPro"/>
</dbReference>
<evidence type="ECO:0000256" key="2">
    <source>
        <dbReference type="ARBA" id="ARBA00022980"/>
    </source>
</evidence>
<dbReference type="Pfam" id="PF16320">
    <property type="entry name" value="Ribosomal_L12_N"/>
    <property type="match status" value="1"/>
</dbReference>
<keyword evidence="2 4" id="KW-0689">Ribosomal protein</keyword>
<dbReference type="GO" id="GO:0006412">
    <property type="term" value="P:translation"/>
    <property type="evidence" value="ECO:0007669"/>
    <property type="project" value="UniProtKB-UniRule"/>
</dbReference>
<dbReference type="HAMAP" id="MF_00368">
    <property type="entry name" value="Ribosomal_bL12"/>
    <property type="match status" value="1"/>
</dbReference>
<gene>
    <name evidence="4 7" type="primary">rplL</name>
    <name evidence="7" type="ordered locus">MPNE_0637</name>
</gene>
<dbReference type="RefSeq" id="WP_014325591.1">
    <property type="nucleotide sequence ID" value="NZ_CP010546.1"/>
</dbReference>
<evidence type="ECO:0000256" key="4">
    <source>
        <dbReference type="HAMAP-Rule" id="MF_00368"/>
    </source>
</evidence>